<evidence type="ECO:0000256" key="8">
    <source>
        <dbReference type="ARBA" id="ARBA00023229"/>
    </source>
</evidence>
<evidence type="ECO:0000259" key="12">
    <source>
        <dbReference type="Pfam" id="PF08544"/>
    </source>
</evidence>
<sequence length="282" mass="31242">MTSKILYSPAKINLFLRVINQRDDGYHNLQSLFTYIDLYDEIKVSLHKDNKNQIIVNNPTLDCPADEDLIFMACKKILPKNFSIEIDVKKNIPDGAGLGGGSSNAATTLIAINDLCNLNLSKKELANIGAHLGADVPFFIHNNSAIVEGVGDKITPINLAPLKLLLCCPSLKISTKDIFTSYKLTNKSKELKITALSNYEDLIDELGNDLEAFVRQKNPTIDDLLSHLQKFGLAKLTGTGSGCFLILNETINLDEVKQNLPKNVRFYEVSSVNYNIAYNAQH</sequence>
<feature type="domain" description="GHMP kinase N-terminal" evidence="11">
    <location>
        <begin position="73"/>
        <end position="141"/>
    </location>
</feature>
<evidence type="ECO:0000259" key="11">
    <source>
        <dbReference type="Pfam" id="PF00288"/>
    </source>
</evidence>
<gene>
    <name evidence="10" type="primary">ispE</name>
    <name evidence="13" type="ORF">VI33_05325</name>
</gene>
<comment type="function">
    <text evidence="10">Catalyzes the phosphorylation of the position 2 hydroxy group of 4-diphosphocytidyl-2C-methyl-D-erythritol.</text>
</comment>
<dbReference type="NCBIfam" id="TIGR00154">
    <property type="entry name" value="ispE"/>
    <property type="match status" value="1"/>
</dbReference>
<dbReference type="HAMAP" id="MF_00061">
    <property type="entry name" value="IspE"/>
    <property type="match status" value="1"/>
</dbReference>
<evidence type="ECO:0000256" key="1">
    <source>
        <dbReference type="ARBA" id="ARBA00009684"/>
    </source>
</evidence>
<dbReference type="EC" id="2.7.1.148" evidence="2 10"/>
<dbReference type="GO" id="GO:0005524">
    <property type="term" value="F:ATP binding"/>
    <property type="evidence" value="ECO:0007669"/>
    <property type="project" value="UniProtKB-UniRule"/>
</dbReference>
<dbReference type="EMBL" id="CP011002">
    <property type="protein sequence ID" value="AKO66109.1"/>
    <property type="molecule type" value="Genomic_DNA"/>
</dbReference>
<dbReference type="InterPro" id="IPR036554">
    <property type="entry name" value="GHMP_kinase_C_sf"/>
</dbReference>
<evidence type="ECO:0000256" key="3">
    <source>
        <dbReference type="ARBA" id="ARBA00017473"/>
    </source>
</evidence>
<dbReference type="InterPro" id="IPR006204">
    <property type="entry name" value="GHMP_kinase_N_dom"/>
</dbReference>
<comment type="catalytic activity">
    <reaction evidence="10">
        <text>4-CDP-2-C-methyl-D-erythritol + ATP = 4-CDP-2-C-methyl-D-erythritol 2-phosphate + ADP + H(+)</text>
        <dbReference type="Rhea" id="RHEA:18437"/>
        <dbReference type="ChEBI" id="CHEBI:15378"/>
        <dbReference type="ChEBI" id="CHEBI:30616"/>
        <dbReference type="ChEBI" id="CHEBI:57823"/>
        <dbReference type="ChEBI" id="CHEBI:57919"/>
        <dbReference type="ChEBI" id="CHEBI:456216"/>
        <dbReference type="EC" id="2.7.1.148"/>
    </reaction>
</comment>
<keyword evidence="6 10" id="KW-0418">Kinase</keyword>
<dbReference type="Proteomes" id="UP000066549">
    <property type="component" value="Chromosome"/>
</dbReference>
<dbReference type="PANTHER" id="PTHR43527">
    <property type="entry name" value="4-DIPHOSPHOCYTIDYL-2-C-METHYL-D-ERYTHRITOL KINASE, CHLOROPLASTIC"/>
    <property type="match status" value="1"/>
</dbReference>
<reference evidence="13 14" key="1">
    <citation type="submission" date="2015-03" db="EMBL/GenBank/DDBJ databases">
        <title>Comparative analysis of the OM43 clade including a novel species from Red Sea uncovers genomic and metabolic diversity among marine methylotrophs.</title>
        <authorList>
            <person name="Jimenez-Infante F."/>
            <person name="Ngugi D.K."/>
            <person name="Vinu M."/>
            <person name="Alam I."/>
            <person name="Kamau A."/>
            <person name="Blom J."/>
            <person name="Bajic V.B."/>
            <person name="Stingl U."/>
        </authorList>
    </citation>
    <scope>NUCLEOTIDE SEQUENCE [LARGE SCALE GENOMIC DNA]</scope>
    <source>
        <strain evidence="13 14">MBRSH7</strain>
    </source>
</reference>
<comment type="pathway">
    <text evidence="10">Isoprenoid biosynthesis; isopentenyl diphosphate biosynthesis via DXP pathway; isopentenyl diphosphate from 1-deoxy-D-xylulose 5-phosphate: step 3/6.</text>
</comment>
<feature type="binding site" evidence="10">
    <location>
        <begin position="93"/>
        <end position="103"/>
    </location>
    <ligand>
        <name>ATP</name>
        <dbReference type="ChEBI" id="CHEBI:30616"/>
    </ligand>
</feature>
<keyword evidence="14" id="KW-1185">Reference proteome</keyword>
<dbReference type="InterPro" id="IPR013750">
    <property type="entry name" value="GHMP_kinase_C_dom"/>
</dbReference>
<dbReference type="UniPathway" id="UPA00056">
    <property type="reaction ID" value="UER00094"/>
</dbReference>
<evidence type="ECO:0000256" key="2">
    <source>
        <dbReference type="ARBA" id="ARBA00012052"/>
    </source>
</evidence>
<dbReference type="GO" id="GO:0050515">
    <property type="term" value="F:4-(cytidine 5'-diphospho)-2-C-methyl-D-erythritol kinase activity"/>
    <property type="evidence" value="ECO:0007669"/>
    <property type="project" value="UniProtKB-UniRule"/>
</dbReference>
<keyword evidence="7 10" id="KW-0067">ATP-binding</keyword>
<evidence type="ECO:0000256" key="9">
    <source>
        <dbReference type="ARBA" id="ARBA00032554"/>
    </source>
</evidence>
<dbReference type="OrthoDB" id="9809438at2"/>
<accession>A0A0H4J016</accession>
<dbReference type="InterPro" id="IPR014721">
    <property type="entry name" value="Ribsml_uS5_D2-typ_fold_subgr"/>
</dbReference>
<evidence type="ECO:0000256" key="6">
    <source>
        <dbReference type="ARBA" id="ARBA00022777"/>
    </source>
</evidence>
<feature type="active site" evidence="10">
    <location>
        <position position="11"/>
    </location>
</feature>
<evidence type="ECO:0000313" key="13">
    <source>
        <dbReference type="EMBL" id="AKO66109.1"/>
    </source>
</evidence>
<dbReference type="SUPFAM" id="SSF54211">
    <property type="entry name" value="Ribosomal protein S5 domain 2-like"/>
    <property type="match status" value="1"/>
</dbReference>
<dbReference type="AlphaFoldDB" id="A0A0H4J016"/>
<organism evidence="13 14">
    <name type="scientific">Methylophilales bacterium MBRS-H7</name>
    <dbReference type="NCBI Taxonomy" id="1623450"/>
    <lineage>
        <taxon>Bacteria</taxon>
        <taxon>Pseudomonadati</taxon>
        <taxon>Pseudomonadota</taxon>
        <taxon>Betaproteobacteria</taxon>
        <taxon>Nitrosomonadales</taxon>
        <taxon>OM43 clade</taxon>
    </lineage>
</organism>
<dbReference type="InterPro" id="IPR020568">
    <property type="entry name" value="Ribosomal_Su5_D2-typ_SF"/>
</dbReference>
<comment type="similarity">
    <text evidence="1 10">Belongs to the GHMP kinase family. IspE subfamily.</text>
</comment>
<dbReference type="GO" id="GO:0016114">
    <property type="term" value="P:terpenoid biosynthetic process"/>
    <property type="evidence" value="ECO:0007669"/>
    <property type="project" value="UniProtKB-UniRule"/>
</dbReference>
<dbReference type="GO" id="GO:0019288">
    <property type="term" value="P:isopentenyl diphosphate biosynthetic process, methylerythritol 4-phosphate pathway"/>
    <property type="evidence" value="ECO:0007669"/>
    <property type="project" value="UniProtKB-UniRule"/>
</dbReference>
<protein>
    <recommendedName>
        <fullName evidence="3 10">4-diphosphocytidyl-2-C-methyl-D-erythritol kinase</fullName>
        <shortName evidence="10">CMK</shortName>
        <ecNumber evidence="2 10">2.7.1.148</ecNumber>
    </recommendedName>
    <alternativeName>
        <fullName evidence="9 10">4-(cytidine-5'-diphospho)-2-C-methyl-D-erythritol kinase</fullName>
    </alternativeName>
</protein>
<feature type="active site" evidence="10">
    <location>
        <position position="135"/>
    </location>
</feature>
<evidence type="ECO:0000256" key="5">
    <source>
        <dbReference type="ARBA" id="ARBA00022741"/>
    </source>
</evidence>
<dbReference type="Pfam" id="PF08544">
    <property type="entry name" value="GHMP_kinases_C"/>
    <property type="match status" value="1"/>
</dbReference>
<dbReference type="Gene3D" id="3.30.230.10">
    <property type="match status" value="1"/>
</dbReference>
<evidence type="ECO:0000313" key="14">
    <source>
        <dbReference type="Proteomes" id="UP000066549"/>
    </source>
</evidence>
<evidence type="ECO:0000256" key="10">
    <source>
        <dbReference type="HAMAP-Rule" id="MF_00061"/>
    </source>
</evidence>
<evidence type="ECO:0000256" key="4">
    <source>
        <dbReference type="ARBA" id="ARBA00022679"/>
    </source>
</evidence>
<keyword evidence="4 10" id="KW-0808">Transferase</keyword>
<dbReference type="InterPro" id="IPR004424">
    <property type="entry name" value="IspE"/>
</dbReference>
<keyword evidence="5 10" id="KW-0547">Nucleotide-binding</keyword>
<proteinExistence type="inferred from homology"/>
<dbReference type="SUPFAM" id="SSF55060">
    <property type="entry name" value="GHMP Kinase, C-terminal domain"/>
    <property type="match status" value="1"/>
</dbReference>
<evidence type="ECO:0000256" key="7">
    <source>
        <dbReference type="ARBA" id="ARBA00022840"/>
    </source>
</evidence>
<dbReference type="PATRIC" id="fig|1623450.3.peg.1058"/>
<dbReference type="Gene3D" id="3.30.70.890">
    <property type="entry name" value="GHMP kinase, C-terminal domain"/>
    <property type="match status" value="1"/>
</dbReference>
<dbReference type="PANTHER" id="PTHR43527:SF2">
    <property type="entry name" value="4-DIPHOSPHOCYTIDYL-2-C-METHYL-D-ERYTHRITOL KINASE, CHLOROPLASTIC"/>
    <property type="match status" value="1"/>
</dbReference>
<dbReference type="PIRSF" id="PIRSF010376">
    <property type="entry name" value="IspE"/>
    <property type="match status" value="1"/>
</dbReference>
<name>A0A0H4J016_9PROT</name>
<feature type="domain" description="GHMP kinase C-terminal" evidence="12">
    <location>
        <begin position="198"/>
        <end position="263"/>
    </location>
</feature>
<dbReference type="Pfam" id="PF00288">
    <property type="entry name" value="GHMP_kinases_N"/>
    <property type="match status" value="1"/>
</dbReference>
<keyword evidence="8 10" id="KW-0414">Isoprene biosynthesis</keyword>